<reference evidence="11 12" key="1">
    <citation type="submission" date="2022-02" db="EMBL/GenBank/DDBJ databases">
        <title>Description of Brenneria tiliae sp. nov. isolated from symptomatic Tilia x moltkei and Tilia x europaea trees in the UK.</title>
        <authorList>
            <person name="Kile H."/>
        </authorList>
    </citation>
    <scope>NUCLEOTIDE SEQUENCE [LARGE SCALE GENOMIC DNA]</scope>
    <source>
        <strain evidence="11 12">MC1SB4.1</strain>
    </source>
</reference>
<evidence type="ECO:0000256" key="8">
    <source>
        <dbReference type="ARBA" id="ARBA00023136"/>
    </source>
</evidence>
<accession>A0ABT0MP98</accession>
<feature type="transmembrane region" description="Helical" evidence="9">
    <location>
        <begin position="319"/>
        <end position="350"/>
    </location>
</feature>
<dbReference type="Proteomes" id="UP001203069">
    <property type="component" value="Unassembled WGS sequence"/>
</dbReference>
<evidence type="ECO:0000256" key="7">
    <source>
        <dbReference type="ARBA" id="ARBA00022989"/>
    </source>
</evidence>
<feature type="transmembrane region" description="Helical" evidence="9">
    <location>
        <begin position="408"/>
        <end position="433"/>
    </location>
</feature>
<evidence type="ECO:0000256" key="5">
    <source>
        <dbReference type="ARBA" id="ARBA00022519"/>
    </source>
</evidence>
<sequence>MRKDSLRASWLLLPAFLLLAVGFLAPLGQVLWISLEDKGGFNPAAYAQVLGSAVFWTILWRTVRTALLVTLCCMLLGYPFAYFVATRARRMGRWIMALVMIPYLTSVLIRSYAWVAILGNNGPVNYVLRAVGLIQQPLPLVFSTFGSYIGLVHVLLPLLILPLYAAMTQIDRALRDAAANLGATPLECFFTVYFPLSLPGLMTGSALVFLSTLGAYVTPALLGAPNDFLLAQSIQVRVAVLGEFRVTSAQAIILLAIVIAVVIFLRHLFIPAAIPAAGSGDRLSEKRPRRLFSVLSRPVTALLRLRVFRLLESVATPFLTLYGSGLLLLLLLPMLVVVLLSFSGAAYLTFPPPSYSWRWWLALAEDRNWLDALWFSVKISVLASVTALIVGVPYAYAIVRRNPPGRRLLWLIAIAPMVLPHIIIGLGLLFISVSMHINGGVWGFWVGYATIGFPYVVTILASGFMRFDVSLERAAANLGAHPVWAFKTVMLPLMSMSFFSAFLFAFLAGFDELVIGLFLSSPANTPIAMRMWEDIQLEINPKTAVIGSLQLLVLLAGIVVTTGWRWLRPAGRHAGSREASY</sequence>
<dbReference type="RefSeq" id="WP_249243584.1">
    <property type="nucleotide sequence ID" value="NZ_JAKPBZ010000103.1"/>
</dbReference>
<dbReference type="PROSITE" id="PS50928">
    <property type="entry name" value="ABC_TM1"/>
    <property type="match status" value="2"/>
</dbReference>
<gene>
    <name evidence="11" type="ORF">MFP26_02965</name>
</gene>
<organism evidence="11 12">
    <name type="scientific">Brenneria tiliae</name>
    <dbReference type="NCBI Taxonomy" id="2914984"/>
    <lineage>
        <taxon>Bacteria</taxon>
        <taxon>Pseudomonadati</taxon>
        <taxon>Pseudomonadota</taxon>
        <taxon>Gammaproteobacteria</taxon>
        <taxon>Enterobacterales</taxon>
        <taxon>Pectobacteriaceae</taxon>
        <taxon>Brenneria</taxon>
    </lineage>
</organism>
<evidence type="ECO:0000256" key="3">
    <source>
        <dbReference type="ARBA" id="ARBA00022448"/>
    </source>
</evidence>
<dbReference type="SUPFAM" id="SSF161098">
    <property type="entry name" value="MetI-like"/>
    <property type="match status" value="2"/>
</dbReference>
<keyword evidence="5" id="KW-0997">Cell inner membrane</keyword>
<comment type="similarity">
    <text evidence="2">Belongs to the binding-protein-dependent transport system permease family. CysTW subfamily.</text>
</comment>
<dbReference type="EMBL" id="JAKPBZ010000103">
    <property type="protein sequence ID" value="MCL2891666.1"/>
    <property type="molecule type" value="Genomic_DNA"/>
</dbReference>
<keyword evidence="6 9" id="KW-0812">Transmembrane</keyword>
<feature type="domain" description="ABC transmembrane type-1" evidence="10">
    <location>
        <begin position="373"/>
        <end position="564"/>
    </location>
</feature>
<dbReference type="CDD" id="cd06261">
    <property type="entry name" value="TM_PBP2"/>
    <property type="match status" value="2"/>
</dbReference>
<feature type="transmembrane region" description="Helical" evidence="9">
    <location>
        <begin position="445"/>
        <end position="464"/>
    </location>
</feature>
<evidence type="ECO:0000313" key="12">
    <source>
        <dbReference type="Proteomes" id="UP001203069"/>
    </source>
</evidence>
<comment type="caution">
    <text evidence="11">The sequence shown here is derived from an EMBL/GenBank/DDBJ whole genome shotgun (WGS) entry which is preliminary data.</text>
</comment>
<dbReference type="Pfam" id="PF00528">
    <property type="entry name" value="BPD_transp_1"/>
    <property type="match status" value="2"/>
</dbReference>
<evidence type="ECO:0000256" key="1">
    <source>
        <dbReference type="ARBA" id="ARBA00004429"/>
    </source>
</evidence>
<feature type="transmembrane region" description="Helical" evidence="9">
    <location>
        <begin position="373"/>
        <end position="396"/>
    </location>
</feature>
<evidence type="ECO:0000256" key="9">
    <source>
        <dbReference type="RuleBase" id="RU363032"/>
    </source>
</evidence>
<dbReference type="Gene3D" id="1.10.3720.10">
    <property type="entry name" value="MetI-like"/>
    <property type="match status" value="2"/>
</dbReference>
<keyword evidence="4" id="KW-1003">Cell membrane</keyword>
<dbReference type="InterPro" id="IPR000515">
    <property type="entry name" value="MetI-like"/>
</dbReference>
<feature type="transmembrane region" description="Helical" evidence="9">
    <location>
        <begin position="138"/>
        <end position="165"/>
    </location>
</feature>
<name>A0ABT0MP98_9GAMM</name>
<feature type="transmembrane region" description="Helical" evidence="9">
    <location>
        <begin position="65"/>
        <end position="85"/>
    </location>
</feature>
<keyword evidence="8 9" id="KW-0472">Membrane</keyword>
<comment type="subcellular location">
    <subcellularLocation>
        <location evidence="1">Cell inner membrane</location>
        <topology evidence="1">Multi-pass membrane protein</topology>
    </subcellularLocation>
    <subcellularLocation>
        <location evidence="9">Cell membrane</location>
        <topology evidence="9">Multi-pass membrane protein</topology>
    </subcellularLocation>
</comment>
<keyword evidence="3 9" id="KW-0813">Transport</keyword>
<dbReference type="PANTHER" id="PTHR42929:SF5">
    <property type="entry name" value="ABC TRANSPORTER PERMEASE PROTEIN"/>
    <property type="match status" value="1"/>
</dbReference>
<evidence type="ECO:0000256" key="2">
    <source>
        <dbReference type="ARBA" id="ARBA00007069"/>
    </source>
</evidence>
<keyword evidence="12" id="KW-1185">Reference proteome</keyword>
<evidence type="ECO:0000259" key="10">
    <source>
        <dbReference type="PROSITE" id="PS50928"/>
    </source>
</evidence>
<feature type="transmembrane region" description="Helical" evidence="9">
    <location>
        <begin position="544"/>
        <end position="567"/>
    </location>
</feature>
<protein>
    <submittedName>
        <fullName evidence="11">ABC transporter permease subunit</fullName>
    </submittedName>
</protein>
<proteinExistence type="inferred from homology"/>
<evidence type="ECO:0000256" key="4">
    <source>
        <dbReference type="ARBA" id="ARBA00022475"/>
    </source>
</evidence>
<feature type="transmembrane region" description="Helical" evidence="9">
    <location>
        <begin position="97"/>
        <end position="118"/>
    </location>
</feature>
<feature type="transmembrane region" description="Helical" evidence="9">
    <location>
        <begin position="251"/>
        <end position="270"/>
    </location>
</feature>
<feature type="domain" description="ABC transmembrane type-1" evidence="10">
    <location>
        <begin position="59"/>
        <end position="265"/>
    </location>
</feature>
<keyword evidence="7 9" id="KW-1133">Transmembrane helix</keyword>
<dbReference type="PANTHER" id="PTHR42929">
    <property type="entry name" value="INNER MEMBRANE ABC TRANSPORTER PERMEASE PROTEIN YDCU-RELATED-RELATED"/>
    <property type="match status" value="1"/>
</dbReference>
<evidence type="ECO:0000313" key="11">
    <source>
        <dbReference type="EMBL" id="MCL2891666.1"/>
    </source>
</evidence>
<dbReference type="InterPro" id="IPR035906">
    <property type="entry name" value="MetI-like_sf"/>
</dbReference>
<evidence type="ECO:0000256" key="6">
    <source>
        <dbReference type="ARBA" id="ARBA00022692"/>
    </source>
</evidence>